<feature type="compositionally biased region" description="Low complexity" evidence="15">
    <location>
        <begin position="422"/>
        <end position="436"/>
    </location>
</feature>
<dbReference type="Gene3D" id="3.90.980.10">
    <property type="entry name" value="DNA primase, catalytic core, N-terminal domain"/>
    <property type="match status" value="1"/>
</dbReference>
<dbReference type="GO" id="GO:1990077">
    <property type="term" value="C:primosome complex"/>
    <property type="evidence" value="ECO:0007669"/>
    <property type="project" value="UniProtKB-KW"/>
</dbReference>
<keyword evidence="1 12" id="KW-0240">DNA-directed RNA polymerase</keyword>
<comment type="function">
    <text evidence="12 13">RNA polymerase that catalyzes the synthesis of short RNA molecules used as primers for DNA polymerase during DNA replication.</text>
</comment>
<dbReference type="GO" id="GO:0006269">
    <property type="term" value="P:DNA replication, synthesis of primer"/>
    <property type="evidence" value="ECO:0007669"/>
    <property type="project" value="UniProtKB-UniRule"/>
</dbReference>
<dbReference type="NCBIfam" id="TIGR01391">
    <property type="entry name" value="dnaG"/>
    <property type="match status" value="1"/>
</dbReference>
<keyword evidence="2 12" id="KW-0639">Primosome</keyword>
<protein>
    <recommendedName>
        <fullName evidence="12 13">DNA primase</fullName>
        <ecNumber evidence="12">2.7.7.101</ecNumber>
    </recommendedName>
</protein>
<dbReference type="HAMAP" id="MF_00974">
    <property type="entry name" value="DNA_primase_DnaG"/>
    <property type="match status" value="1"/>
</dbReference>
<keyword evidence="6 12" id="KW-0479">Metal-binding</keyword>
<dbReference type="GO" id="GO:0003899">
    <property type="term" value="F:DNA-directed RNA polymerase activity"/>
    <property type="evidence" value="ECO:0007669"/>
    <property type="project" value="UniProtKB-UniRule"/>
</dbReference>
<evidence type="ECO:0000256" key="12">
    <source>
        <dbReference type="HAMAP-Rule" id="MF_00974"/>
    </source>
</evidence>
<keyword evidence="9" id="KW-0460">Magnesium</keyword>
<keyword evidence="3 12" id="KW-0808">Transferase</keyword>
<dbReference type="InterPro" id="IPR030846">
    <property type="entry name" value="DnaG_bac"/>
</dbReference>
<feature type="region of interest" description="Disordered" evidence="15">
    <location>
        <begin position="421"/>
        <end position="443"/>
    </location>
</feature>
<gene>
    <name evidence="12" type="primary">dnaG</name>
    <name evidence="17" type="ORF">A2840_00730</name>
</gene>
<comment type="domain">
    <text evidence="12">Contains an N-terminal zinc-binding domain, a central core domain that contains the primase activity, and a C-terminal DnaB-binding domain.</text>
</comment>
<dbReference type="SMART" id="SM00400">
    <property type="entry name" value="ZnF_CHCC"/>
    <property type="match status" value="1"/>
</dbReference>
<keyword evidence="10 12" id="KW-0238">DNA-binding</keyword>
<dbReference type="EC" id="2.7.7.101" evidence="12"/>
<comment type="cofactor">
    <cofactor evidence="12 13 14">
        <name>Zn(2+)</name>
        <dbReference type="ChEBI" id="CHEBI:29105"/>
    </cofactor>
    <text evidence="12 13 14">Binds 1 zinc ion per monomer.</text>
</comment>
<evidence type="ECO:0000256" key="9">
    <source>
        <dbReference type="ARBA" id="ARBA00022842"/>
    </source>
</evidence>
<reference evidence="17 18" key="1">
    <citation type="journal article" date="2016" name="Nat. Commun.">
        <title>Thousands of microbial genomes shed light on interconnected biogeochemical processes in an aquifer system.</title>
        <authorList>
            <person name="Anantharaman K."/>
            <person name="Brown C.T."/>
            <person name="Hug L.A."/>
            <person name="Sharon I."/>
            <person name="Castelle C.J."/>
            <person name="Probst A.J."/>
            <person name="Thomas B.C."/>
            <person name="Singh A."/>
            <person name="Wilkins M.J."/>
            <person name="Karaoz U."/>
            <person name="Brodie E.L."/>
            <person name="Williams K.H."/>
            <person name="Hubbard S.S."/>
            <person name="Banfield J.F."/>
        </authorList>
    </citation>
    <scope>NUCLEOTIDE SEQUENCE [LARGE SCALE GENOMIC DNA]</scope>
</reference>
<evidence type="ECO:0000256" key="1">
    <source>
        <dbReference type="ARBA" id="ARBA00022478"/>
    </source>
</evidence>
<dbReference type="InterPro" id="IPR006171">
    <property type="entry name" value="TOPRIM_dom"/>
</dbReference>
<dbReference type="Pfam" id="PF08275">
    <property type="entry name" value="DNAG_N"/>
    <property type="match status" value="1"/>
</dbReference>
<keyword evidence="11 12" id="KW-0804">Transcription</keyword>
<dbReference type="Gene3D" id="1.10.860.10">
    <property type="entry name" value="DNAb Helicase, Chain A"/>
    <property type="match status" value="1"/>
</dbReference>
<dbReference type="EMBL" id="MHIG01000033">
    <property type="protein sequence ID" value="OGY46376.1"/>
    <property type="molecule type" value="Genomic_DNA"/>
</dbReference>
<dbReference type="SUPFAM" id="SSF57783">
    <property type="entry name" value="Zinc beta-ribbon"/>
    <property type="match status" value="1"/>
</dbReference>
<comment type="catalytic activity">
    <reaction evidence="12">
        <text>ssDNA + n NTP = ssDNA/pppN(pN)n-1 hybrid + (n-1) diphosphate.</text>
        <dbReference type="EC" id="2.7.7.101"/>
    </reaction>
</comment>
<keyword evidence="8 12" id="KW-0862">Zinc</keyword>
<comment type="similarity">
    <text evidence="12 13">Belongs to the DnaG primase family.</text>
</comment>
<evidence type="ECO:0000256" key="11">
    <source>
        <dbReference type="ARBA" id="ARBA00023163"/>
    </source>
</evidence>
<dbReference type="GO" id="GO:0003677">
    <property type="term" value="F:DNA binding"/>
    <property type="evidence" value="ECO:0007669"/>
    <property type="project" value="UniProtKB-KW"/>
</dbReference>
<dbReference type="Gene3D" id="3.90.580.10">
    <property type="entry name" value="Zinc finger, CHC2-type domain"/>
    <property type="match status" value="1"/>
</dbReference>
<dbReference type="InterPro" id="IPR036977">
    <property type="entry name" value="DNA_primase_Znf_CHC2"/>
</dbReference>
<dbReference type="GO" id="GO:0008270">
    <property type="term" value="F:zinc ion binding"/>
    <property type="evidence" value="ECO:0007669"/>
    <property type="project" value="UniProtKB-UniRule"/>
</dbReference>
<dbReference type="InterPro" id="IPR006295">
    <property type="entry name" value="DNA_primase_DnaG"/>
</dbReference>
<dbReference type="Proteomes" id="UP000178385">
    <property type="component" value="Unassembled WGS sequence"/>
</dbReference>
<dbReference type="InterPro" id="IPR034151">
    <property type="entry name" value="TOPRIM_DnaG_bac"/>
</dbReference>
<dbReference type="FunFam" id="3.90.580.10:FF:000001">
    <property type="entry name" value="DNA primase"/>
    <property type="match status" value="1"/>
</dbReference>
<dbReference type="CDD" id="cd03364">
    <property type="entry name" value="TOPRIM_DnaG_primases"/>
    <property type="match status" value="1"/>
</dbReference>
<dbReference type="PROSITE" id="PS50880">
    <property type="entry name" value="TOPRIM"/>
    <property type="match status" value="1"/>
</dbReference>
<dbReference type="SMART" id="SM00493">
    <property type="entry name" value="TOPRIM"/>
    <property type="match status" value="1"/>
</dbReference>
<comment type="subunit">
    <text evidence="12">Monomer. Interacts with DnaB.</text>
</comment>
<name>A0A1G1Y3H5_9BACT</name>
<evidence type="ECO:0000256" key="3">
    <source>
        <dbReference type="ARBA" id="ARBA00022679"/>
    </source>
</evidence>
<dbReference type="Gene3D" id="3.40.1360.10">
    <property type="match status" value="1"/>
</dbReference>
<evidence type="ECO:0000256" key="4">
    <source>
        <dbReference type="ARBA" id="ARBA00022695"/>
    </source>
</evidence>
<evidence type="ECO:0000313" key="17">
    <source>
        <dbReference type="EMBL" id="OGY46376.1"/>
    </source>
</evidence>
<evidence type="ECO:0000256" key="15">
    <source>
        <dbReference type="SAM" id="MobiDB-lite"/>
    </source>
</evidence>
<dbReference type="InterPro" id="IPR016136">
    <property type="entry name" value="DNA_helicase_N/primase_C"/>
</dbReference>
<organism evidence="17 18">
    <name type="scientific">Candidatus Buchananbacteria bacterium RIFCSPHIGHO2_01_FULL_47_11b</name>
    <dbReference type="NCBI Taxonomy" id="1797537"/>
    <lineage>
        <taxon>Bacteria</taxon>
        <taxon>Candidatus Buchananiibacteriota</taxon>
    </lineage>
</organism>
<keyword evidence="4 12" id="KW-0548">Nucleotidyltransferase</keyword>
<sequence>MADDIAEIKNRLDIVEVISEYVRLKQSGTNWKGLCPFHNEKTPSFMVSKDKQIWHCFGCSEGGDIFSFIQKVEGLEFTEALRLLAHKAGVTLSTANRQEASQRNRILDICQTAATFWHELLLNNPNAKHAREYLEKRQVNTETTKTFQLGFAPNDWEVTSKFLRDKGFSDQEIFLAGLTVKKDRGAGFYDRFRNRITFPINNQHGNPIGFSARTLDPNETGAKYINTPQTLAYNKSQVLFNLDRAKQEIKNQKLAVIVEGQMDAVSAWQAGTHNVIASSGTALTEEQVLLLKRFTDTVAIAFDADAAGQSAAMRGFDVALANELNVRVIVLPEGKDPDECIKKNPDQWFTAIKEAKSIMDYYFDRSKNNYDITKVEDKKIIGRTLLPVIGKIGNAIEQTHWLQRLGELLSVSENVLRETLNKTKTTPPTSAAPTSSMPVPETRSRPARLAEQLLALLFTHPKHLHRAAERLAEEVIPDEQLRGLYRAVLSYYNNDIAKKTADFDFESFQTKISDPVAKQRAVALILLAEKDFFDFDADTIEHEVETIITYLLKDYYTQQLRVLESRIKAAESGKQRDQVEALTQEFSAVLAKLKILNQ</sequence>
<evidence type="ECO:0000256" key="13">
    <source>
        <dbReference type="PIRNR" id="PIRNR002811"/>
    </source>
</evidence>
<accession>A0A1G1Y3H5</accession>
<evidence type="ECO:0000256" key="8">
    <source>
        <dbReference type="ARBA" id="ARBA00022833"/>
    </source>
</evidence>
<feature type="zinc finger region" description="CHC2-type" evidence="12 14">
    <location>
        <begin position="35"/>
        <end position="59"/>
    </location>
</feature>
<dbReference type="InterPro" id="IPR050219">
    <property type="entry name" value="DnaG_primase"/>
</dbReference>
<dbReference type="SUPFAM" id="SSF56731">
    <property type="entry name" value="DNA primase core"/>
    <property type="match status" value="1"/>
</dbReference>
<dbReference type="InterPro" id="IPR013264">
    <property type="entry name" value="DNAG_N"/>
</dbReference>
<dbReference type="GO" id="GO:0000428">
    <property type="term" value="C:DNA-directed RNA polymerase complex"/>
    <property type="evidence" value="ECO:0007669"/>
    <property type="project" value="UniProtKB-KW"/>
</dbReference>
<evidence type="ECO:0000256" key="6">
    <source>
        <dbReference type="ARBA" id="ARBA00022723"/>
    </source>
</evidence>
<dbReference type="Pfam" id="PF13155">
    <property type="entry name" value="Toprim_2"/>
    <property type="match status" value="1"/>
</dbReference>
<evidence type="ECO:0000256" key="7">
    <source>
        <dbReference type="ARBA" id="ARBA00022771"/>
    </source>
</evidence>
<dbReference type="GO" id="GO:0005737">
    <property type="term" value="C:cytoplasm"/>
    <property type="evidence" value="ECO:0007669"/>
    <property type="project" value="TreeGrafter"/>
</dbReference>
<dbReference type="PANTHER" id="PTHR30313">
    <property type="entry name" value="DNA PRIMASE"/>
    <property type="match status" value="1"/>
</dbReference>
<keyword evidence="5 12" id="KW-0235">DNA replication</keyword>
<dbReference type="InterPro" id="IPR002694">
    <property type="entry name" value="Znf_CHC2"/>
</dbReference>
<evidence type="ECO:0000256" key="14">
    <source>
        <dbReference type="PIRSR" id="PIRSR002811-1"/>
    </source>
</evidence>
<dbReference type="Pfam" id="PF01807">
    <property type="entry name" value="Zn_ribbon_DnaG"/>
    <property type="match status" value="1"/>
</dbReference>
<evidence type="ECO:0000259" key="16">
    <source>
        <dbReference type="PROSITE" id="PS50880"/>
    </source>
</evidence>
<evidence type="ECO:0000256" key="5">
    <source>
        <dbReference type="ARBA" id="ARBA00022705"/>
    </source>
</evidence>
<keyword evidence="7 12" id="KW-0863">Zinc-finger</keyword>
<comment type="caution">
    <text evidence="17">The sequence shown here is derived from an EMBL/GenBank/DDBJ whole genome shotgun (WGS) entry which is preliminary data.</text>
</comment>
<dbReference type="AlphaFoldDB" id="A0A1G1Y3H5"/>
<dbReference type="InterPro" id="IPR019475">
    <property type="entry name" value="DNA_primase_DnaB-bd"/>
</dbReference>
<dbReference type="PIRSF" id="PIRSF002811">
    <property type="entry name" value="DnaG"/>
    <property type="match status" value="1"/>
</dbReference>
<feature type="domain" description="Toprim" evidence="16">
    <location>
        <begin position="253"/>
        <end position="336"/>
    </location>
</feature>
<dbReference type="Pfam" id="PF10410">
    <property type="entry name" value="DnaB_bind"/>
    <property type="match status" value="1"/>
</dbReference>
<evidence type="ECO:0000256" key="2">
    <source>
        <dbReference type="ARBA" id="ARBA00022515"/>
    </source>
</evidence>
<proteinExistence type="inferred from homology"/>
<dbReference type="InterPro" id="IPR037068">
    <property type="entry name" value="DNA_primase_core_N_sf"/>
</dbReference>
<evidence type="ECO:0000313" key="18">
    <source>
        <dbReference type="Proteomes" id="UP000178385"/>
    </source>
</evidence>
<dbReference type="PANTHER" id="PTHR30313:SF2">
    <property type="entry name" value="DNA PRIMASE"/>
    <property type="match status" value="1"/>
</dbReference>
<evidence type="ECO:0000256" key="10">
    <source>
        <dbReference type="ARBA" id="ARBA00023125"/>
    </source>
</evidence>